<evidence type="ECO:0000256" key="1">
    <source>
        <dbReference type="SAM" id="SignalP"/>
    </source>
</evidence>
<feature type="chain" id="PRO_5017214858" evidence="1">
    <location>
        <begin position="31"/>
        <end position="106"/>
    </location>
</feature>
<dbReference type="AlphaFoldDB" id="A0A392QCT3"/>
<keyword evidence="1" id="KW-0732">Signal</keyword>
<evidence type="ECO:0000313" key="3">
    <source>
        <dbReference type="Proteomes" id="UP000265520"/>
    </source>
</evidence>
<sequence length="106" mass="12508">LSSRIWFKVTGMIPAYRWLLLLLAMPPRWGDVSERYIPKCGSWLSHPARIPEFLQVFKMRMNLKEGKHRFAKLLMHKIKVEVVASLVWRGSIKSLEKQISNFRQIS</sequence>
<feature type="signal peptide" evidence="1">
    <location>
        <begin position="1"/>
        <end position="30"/>
    </location>
</feature>
<dbReference type="EMBL" id="LXQA010128832">
    <property type="protein sequence ID" value="MCI22141.1"/>
    <property type="molecule type" value="Genomic_DNA"/>
</dbReference>
<organism evidence="2 3">
    <name type="scientific">Trifolium medium</name>
    <dbReference type="NCBI Taxonomy" id="97028"/>
    <lineage>
        <taxon>Eukaryota</taxon>
        <taxon>Viridiplantae</taxon>
        <taxon>Streptophyta</taxon>
        <taxon>Embryophyta</taxon>
        <taxon>Tracheophyta</taxon>
        <taxon>Spermatophyta</taxon>
        <taxon>Magnoliopsida</taxon>
        <taxon>eudicotyledons</taxon>
        <taxon>Gunneridae</taxon>
        <taxon>Pentapetalae</taxon>
        <taxon>rosids</taxon>
        <taxon>fabids</taxon>
        <taxon>Fabales</taxon>
        <taxon>Fabaceae</taxon>
        <taxon>Papilionoideae</taxon>
        <taxon>50 kb inversion clade</taxon>
        <taxon>NPAAA clade</taxon>
        <taxon>Hologalegina</taxon>
        <taxon>IRL clade</taxon>
        <taxon>Trifolieae</taxon>
        <taxon>Trifolium</taxon>
    </lineage>
</organism>
<keyword evidence="3" id="KW-1185">Reference proteome</keyword>
<evidence type="ECO:0000313" key="2">
    <source>
        <dbReference type="EMBL" id="MCI22141.1"/>
    </source>
</evidence>
<name>A0A392QCT3_9FABA</name>
<reference evidence="2 3" key="1">
    <citation type="journal article" date="2018" name="Front. Plant Sci.">
        <title>Red Clover (Trifolium pratense) and Zigzag Clover (T. medium) - A Picture of Genomic Similarities and Differences.</title>
        <authorList>
            <person name="Dluhosova J."/>
            <person name="Istvanek J."/>
            <person name="Nedelnik J."/>
            <person name="Repkova J."/>
        </authorList>
    </citation>
    <scope>NUCLEOTIDE SEQUENCE [LARGE SCALE GENOMIC DNA]</scope>
    <source>
        <strain evidence="3">cv. 10/8</strain>
        <tissue evidence="2">Leaf</tissue>
    </source>
</reference>
<comment type="caution">
    <text evidence="2">The sequence shown here is derived from an EMBL/GenBank/DDBJ whole genome shotgun (WGS) entry which is preliminary data.</text>
</comment>
<feature type="non-terminal residue" evidence="2">
    <location>
        <position position="1"/>
    </location>
</feature>
<dbReference type="Proteomes" id="UP000265520">
    <property type="component" value="Unassembled WGS sequence"/>
</dbReference>
<accession>A0A392QCT3</accession>
<proteinExistence type="predicted"/>
<protein>
    <submittedName>
        <fullName evidence="2">Uncharacterized protein</fullName>
    </submittedName>
</protein>